<gene>
    <name evidence="7" type="ORF">BCR35DRAFT_277968</name>
</gene>
<dbReference type="PANTHER" id="PTHR24321:SF8">
    <property type="entry name" value="ESTRADIOL 17-BETA-DEHYDROGENASE 8-RELATED"/>
    <property type="match status" value="1"/>
</dbReference>
<sequence length="268" mass="28475">MSVPAPQLKINGKVALVTGAARGIGRAIALRLARDGYHVAINDIPQNQEGIDEVVKEIEALGRRAVGVPADVSDADQTQAMVAKVVEVLGRLDTSVANAGIAEVKSILETTVADRRRMLSVNCEGLMNTYISSAQQMIKQGDGGRILGACSIAAYNPGTLMASYSASKFFVKGYTQVAAKEFAKHGIRVNAFAPGIVDTPMWDHIDAEMAKELGLEPGEARQAHVDRIALKRLSVPEDVAKLVSFLASEDAEYITGQCMITDGGCSFA</sequence>
<organism evidence="7 8">
    <name type="scientific">Leucosporidium creatinivorum</name>
    <dbReference type="NCBI Taxonomy" id="106004"/>
    <lineage>
        <taxon>Eukaryota</taxon>
        <taxon>Fungi</taxon>
        <taxon>Dikarya</taxon>
        <taxon>Basidiomycota</taxon>
        <taxon>Pucciniomycotina</taxon>
        <taxon>Microbotryomycetes</taxon>
        <taxon>Leucosporidiales</taxon>
        <taxon>Leucosporidium</taxon>
    </lineage>
</organism>
<dbReference type="AlphaFoldDB" id="A0A1Y2FQD2"/>
<accession>A0A1Y2FQD2</accession>
<protein>
    <submittedName>
        <fullName evidence="7">NAD(P)-binding protein</fullName>
    </submittedName>
</protein>
<dbReference type="GO" id="GO:0016491">
    <property type="term" value="F:oxidoreductase activity"/>
    <property type="evidence" value="ECO:0007669"/>
    <property type="project" value="UniProtKB-KW"/>
</dbReference>
<dbReference type="PRINTS" id="PR00081">
    <property type="entry name" value="GDHRDH"/>
</dbReference>
<dbReference type="Proteomes" id="UP000193467">
    <property type="component" value="Unassembled WGS sequence"/>
</dbReference>
<feature type="domain" description="Ketoreductase" evidence="6">
    <location>
        <begin position="13"/>
        <end position="205"/>
    </location>
</feature>
<dbReference type="InterPro" id="IPR036291">
    <property type="entry name" value="NAD(P)-bd_dom_sf"/>
</dbReference>
<keyword evidence="3" id="KW-0560">Oxidoreductase</keyword>
<dbReference type="PRINTS" id="PR00080">
    <property type="entry name" value="SDRFAMILY"/>
</dbReference>
<evidence type="ECO:0000256" key="2">
    <source>
        <dbReference type="ARBA" id="ARBA00022857"/>
    </source>
</evidence>
<keyword evidence="2" id="KW-0521">NADP</keyword>
<dbReference type="PANTHER" id="PTHR24321">
    <property type="entry name" value="DEHYDROGENASES, SHORT CHAIN"/>
    <property type="match status" value="1"/>
</dbReference>
<evidence type="ECO:0000313" key="7">
    <source>
        <dbReference type="EMBL" id="ORY85416.1"/>
    </source>
</evidence>
<name>A0A1Y2FQD2_9BASI</name>
<dbReference type="SMART" id="SM00822">
    <property type="entry name" value="PKS_KR"/>
    <property type="match status" value="1"/>
</dbReference>
<dbReference type="OrthoDB" id="498125at2759"/>
<evidence type="ECO:0000313" key="8">
    <source>
        <dbReference type="Proteomes" id="UP000193467"/>
    </source>
</evidence>
<evidence type="ECO:0000256" key="1">
    <source>
        <dbReference type="ARBA" id="ARBA00006484"/>
    </source>
</evidence>
<dbReference type="FunFam" id="3.40.50.720:FF:000084">
    <property type="entry name" value="Short-chain dehydrogenase reductase"/>
    <property type="match status" value="1"/>
</dbReference>
<dbReference type="InParanoid" id="A0A1Y2FQD2"/>
<dbReference type="InterPro" id="IPR002347">
    <property type="entry name" value="SDR_fam"/>
</dbReference>
<evidence type="ECO:0000256" key="4">
    <source>
        <dbReference type="ARBA" id="ARBA00023027"/>
    </source>
</evidence>
<dbReference type="InterPro" id="IPR057326">
    <property type="entry name" value="KR_dom"/>
</dbReference>
<comment type="similarity">
    <text evidence="1 5">Belongs to the short-chain dehydrogenases/reductases (SDR) family.</text>
</comment>
<evidence type="ECO:0000259" key="6">
    <source>
        <dbReference type="SMART" id="SM00822"/>
    </source>
</evidence>
<dbReference type="EMBL" id="MCGR01000016">
    <property type="protein sequence ID" value="ORY85416.1"/>
    <property type="molecule type" value="Genomic_DNA"/>
</dbReference>
<evidence type="ECO:0000256" key="3">
    <source>
        <dbReference type="ARBA" id="ARBA00023002"/>
    </source>
</evidence>
<dbReference type="PROSITE" id="PS00061">
    <property type="entry name" value="ADH_SHORT"/>
    <property type="match status" value="1"/>
</dbReference>
<comment type="caution">
    <text evidence="7">The sequence shown here is derived from an EMBL/GenBank/DDBJ whole genome shotgun (WGS) entry which is preliminary data.</text>
</comment>
<evidence type="ECO:0000256" key="5">
    <source>
        <dbReference type="RuleBase" id="RU000363"/>
    </source>
</evidence>
<reference evidence="7 8" key="1">
    <citation type="submission" date="2016-07" db="EMBL/GenBank/DDBJ databases">
        <title>Pervasive Adenine N6-methylation of Active Genes in Fungi.</title>
        <authorList>
            <consortium name="DOE Joint Genome Institute"/>
            <person name="Mondo S.J."/>
            <person name="Dannebaum R.O."/>
            <person name="Kuo R.C."/>
            <person name="Labutti K."/>
            <person name="Haridas S."/>
            <person name="Kuo A."/>
            <person name="Salamov A."/>
            <person name="Ahrendt S.R."/>
            <person name="Lipzen A."/>
            <person name="Sullivan W."/>
            <person name="Andreopoulos W.B."/>
            <person name="Clum A."/>
            <person name="Lindquist E."/>
            <person name="Daum C."/>
            <person name="Ramamoorthy G.K."/>
            <person name="Gryganskyi A."/>
            <person name="Culley D."/>
            <person name="Magnuson J.K."/>
            <person name="James T.Y."/>
            <person name="O'Malley M.A."/>
            <person name="Stajich J.E."/>
            <person name="Spatafora J.W."/>
            <person name="Visel A."/>
            <person name="Grigoriev I.V."/>
        </authorList>
    </citation>
    <scope>NUCLEOTIDE SEQUENCE [LARGE SCALE GENOMIC DNA]</scope>
    <source>
        <strain evidence="7 8">62-1032</strain>
    </source>
</reference>
<proteinExistence type="inferred from homology"/>
<dbReference type="InterPro" id="IPR020904">
    <property type="entry name" value="Sc_DH/Rdtase_CS"/>
</dbReference>
<keyword evidence="4" id="KW-0520">NAD</keyword>
<dbReference type="STRING" id="106004.A0A1Y2FQD2"/>
<dbReference type="Gene3D" id="3.40.50.720">
    <property type="entry name" value="NAD(P)-binding Rossmann-like Domain"/>
    <property type="match status" value="1"/>
</dbReference>
<dbReference type="SUPFAM" id="SSF51735">
    <property type="entry name" value="NAD(P)-binding Rossmann-fold domains"/>
    <property type="match status" value="1"/>
</dbReference>
<keyword evidence="8" id="KW-1185">Reference proteome</keyword>
<dbReference type="Pfam" id="PF00106">
    <property type="entry name" value="adh_short"/>
    <property type="match status" value="1"/>
</dbReference>